<dbReference type="AlphaFoldDB" id="A0A6A6EYN2"/>
<keyword evidence="2" id="KW-1185">Reference proteome</keyword>
<evidence type="ECO:0000313" key="2">
    <source>
        <dbReference type="Proteomes" id="UP000799539"/>
    </source>
</evidence>
<accession>A0A6A6EYN2</accession>
<sequence length="132" mass="14560">MVSEYTYLLCSALLYSAPHRTALDCSALLCSTLLYSTLLYSAQPCTTLHGILCTVYSALQCSPCLNSSPAPVSVLLYALHCPLPRDILSMMQRCKKKRKQKKEEPAQTQYCSVGVADHDAHECSRDVVSPWG</sequence>
<dbReference type="Proteomes" id="UP000799539">
    <property type="component" value="Unassembled WGS sequence"/>
</dbReference>
<dbReference type="EMBL" id="ML992719">
    <property type="protein sequence ID" value="KAF2206516.1"/>
    <property type="molecule type" value="Genomic_DNA"/>
</dbReference>
<reference evidence="1" key="1">
    <citation type="journal article" date="2020" name="Stud. Mycol.">
        <title>101 Dothideomycetes genomes: a test case for predicting lifestyles and emergence of pathogens.</title>
        <authorList>
            <person name="Haridas S."/>
            <person name="Albert R."/>
            <person name="Binder M."/>
            <person name="Bloem J."/>
            <person name="Labutti K."/>
            <person name="Salamov A."/>
            <person name="Andreopoulos B."/>
            <person name="Baker S."/>
            <person name="Barry K."/>
            <person name="Bills G."/>
            <person name="Bluhm B."/>
            <person name="Cannon C."/>
            <person name="Castanera R."/>
            <person name="Culley D."/>
            <person name="Daum C."/>
            <person name="Ezra D."/>
            <person name="Gonzalez J."/>
            <person name="Henrissat B."/>
            <person name="Kuo A."/>
            <person name="Liang C."/>
            <person name="Lipzen A."/>
            <person name="Lutzoni F."/>
            <person name="Magnuson J."/>
            <person name="Mondo S."/>
            <person name="Nolan M."/>
            <person name="Ohm R."/>
            <person name="Pangilinan J."/>
            <person name="Park H.-J."/>
            <person name="Ramirez L."/>
            <person name="Alfaro M."/>
            <person name="Sun H."/>
            <person name="Tritt A."/>
            <person name="Yoshinaga Y."/>
            <person name="Zwiers L.-H."/>
            <person name="Turgeon B."/>
            <person name="Goodwin S."/>
            <person name="Spatafora J."/>
            <person name="Crous P."/>
            <person name="Grigoriev I."/>
        </authorList>
    </citation>
    <scope>NUCLEOTIDE SEQUENCE</scope>
    <source>
        <strain evidence="1">SCOH1-5</strain>
    </source>
</reference>
<gene>
    <name evidence="1" type="ORF">CERZMDRAFT_91957</name>
</gene>
<proteinExistence type="predicted"/>
<evidence type="ECO:0000313" key="1">
    <source>
        <dbReference type="EMBL" id="KAF2206516.1"/>
    </source>
</evidence>
<organism evidence="1 2">
    <name type="scientific">Cercospora zeae-maydis SCOH1-5</name>
    <dbReference type="NCBI Taxonomy" id="717836"/>
    <lineage>
        <taxon>Eukaryota</taxon>
        <taxon>Fungi</taxon>
        <taxon>Dikarya</taxon>
        <taxon>Ascomycota</taxon>
        <taxon>Pezizomycotina</taxon>
        <taxon>Dothideomycetes</taxon>
        <taxon>Dothideomycetidae</taxon>
        <taxon>Mycosphaerellales</taxon>
        <taxon>Mycosphaerellaceae</taxon>
        <taxon>Cercospora</taxon>
    </lineage>
</organism>
<protein>
    <submittedName>
        <fullName evidence="1">Uncharacterized protein</fullName>
    </submittedName>
</protein>
<name>A0A6A6EYN2_9PEZI</name>